<reference evidence="1 2" key="1">
    <citation type="journal article" date="2016" name="Nat. Commun.">
        <title>Thousands of microbial genomes shed light on interconnected biogeochemical processes in an aquifer system.</title>
        <authorList>
            <person name="Anantharaman K."/>
            <person name="Brown C.T."/>
            <person name="Hug L.A."/>
            <person name="Sharon I."/>
            <person name="Castelle C.J."/>
            <person name="Probst A.J."/>
            <person name="Thomas B.C."/>
            <person name="Singh A."/>
            <person name="Wilkins M.J."/>
            <person name="Karaoz U."/>
            <person name="Brodie E.L."/>
            <person name="Williams K.H."/>
            <person name="Hubbard S.S."/>
            <person name="Banfield J.F."/>
        </authorList>
    </citation>
    <scope>NUCLEOTIDE SEQUENCE [LARGE SCALE GENOMIC DNA]</scope>
</reference>
<accession>A0A1F8CTQ6</accession>
<comment type="caution">
    <text evidence="1">The sequence shown here is derived from an EMBL/GenBank/DDBJ whole genome shotgun (WGS) entry which is preliminary data.</text>
</comment>
<proteinExistence type="predicted"/>
<dbReference type="STRING" id="1802538.A2382_02100"/>
<gene>
    <name evidence="1" type="ORF">A2382_02100</name>
</gene>
<evidence type="ECO:0000313" key="2">
    <source>
        <dbReference type="Proteomes" id="UP000178999"/>
    </source>
</evidence>
<dbReference type="Proteomes" id="UP000178999">
    <property type="component" value="Unassembled WGS sequence"/>
</dbReference>
<organism evidence="1 2">
    <name type="scientific">Candidatus Woesebacteria bacterium RIFOXYB1_FULL_38_16</name>
    <dbReference type="NCBI Taxonomy" id="1802538"/>
    <lineage>
        <taxon>Bacteria</taxon>
        <taxon>Candidatus Woeseibacteriota</taxon>
    </lineage>
</organism>
<dbReference type="EMBL" id="MGHY01000009">
    <property type="protein sequence ID" value="OGM79690.1"/>
    <property type="molecule type" value="Genomic_DNA"/>
</dbReference>
<dbReference type="AlphaFoldDB" id="A0A1F8CTQ6"/>
<evidence type="ECO:0000313" key="1">
    <source>
        <dbReference type="EMBL" id="OGM79690.1"/>
    </source>
</evidence>
<sequence length="197" mass="22414">MKQIRFLIALFIVLNLNVSLVSAQEIINKGKRSTTEEIMFGERYSINTNSEFTSWNRGDYPYQAAINGSYWEFVDIDHHAWDMPGENLEMVLVIGNYEGAVEIFVYPISNSQTPEDWIVERVKDTEFWLFSHEQATLLAQEKDGLFVFETLVFYRGCREAVLFSAAAIDIESLNQLIEMAGSIQSTGCTIFVGQGNV</sequence>
<protein>
    <submittedName>
        <fullName evidence="1">Uncharacterized protein</fullName>
    </submittedName>
</protein>
<name>A0A1F8CTQ6_9BACT</name>